<keyword evidence="1" id="KW-0378">Hydrolase</keyword>
<dbReference type="GO" id="GO:0017111">
    <property type="term" value="F:ribonucleoside triphosphate phosphatase activity"/>
    <property type="evidence" value="ECO:0007669"/>
    <property type="project" value="UniProtKB-EC"/>
</dbReference>
<accession>A0A161MGG8</accession>
<reference evidence="1" key="1">
    <citation type="submission" date="2016-04" db="EMBL/GenBank/DDBJ databases">
        <authorList>
            <person name="Calderon-Fernandez G.M.Sr."/>
        </authorList>
    </citation>
    <scope>NUCLEOTIDE SEQUENCE</scope>
    <source>
        <strain evidence="1">Int1</strain>
        <tissue evidence="1">Integument</tissue>
    </source>
</reference>
<proteinExistence type="predicted"/>
<dbReference type="GO" id="GO:0004767">
    <property type="term" value="F:sphingomyelin phosphodiesterase activity"/>
    <property type="evidence" value="ECO:0007669"/>
    <property type="project" value="UniProtKB-EC"/>
</dbReference>
<reference evidence="1" key="2">
    <citation type="journal article" date="2017" name="J. Med. Entomol.">
        <title>Transcriptome Analysis of the Triatoma infestans (Hemiptera: Reduviidae) Integument.</title>
        <authorList>
            <person name="Calderon-Fernandez G.M."/>
            <person name="Moriconi D.E."/>
            <person name="Dulbecco A.B."/>
            <person name="Juarez M.P."/>
        </authorList>
    </citation>
    <scope>NUCLEOTIDE SEQUENCE</scope>
    <source>
        <strain evidence="1">Int1</strain>
        <tissue evidence="1">Integument</tissue>
    </source>
</reference>
<dbReference type="EMBL" id="GEMB01003018">
    <property type="protein sequence ID" value="JAS00186.1"/>
    <property type="molecule type" value="Transcribed_RNA"/>
</dbReference>
<dbReference type="EC" id="3.1.4.12" evidence="1"/>
<dbReference type="EC" id="3.6.1.15" evidence="1"/>
<sequence>MKTWGNLV</sequence>
<evidence type="ECO:0000313" key="1">
    <source>
        <dbReference type="EMBL" id="JAS00186.1"/>
    </source>
</evidence>
<protein>
    <submittedName>
        <fullName evidence="1">Ras-related protein rab-2a</fullName>
        <ecNumber evidence="1">3.1.4.12</ecNumber>
        <ecNumber evidence="1">3.6.1.15</ecNumber>
    </submittedName>
</protein>
<organism evidence="1">
    <name type="scientific">Triatoma infestans</name>
    <name type="common">Assassin bug</name>
    <dbReference type="NCBI Taxonomy" id="30076"/>
    <lineage>
        <taxon>Eukaryota</taxon>
        <taxon>Metazoa</taxon>
        <taxon>Ecdysozoa</taxon>
        <taxon>Arthropoda</taxon>
        <taxon>Hexapoda</taxon>
        <taxon>Insecta</taxon>
        <taxon>Pterygota</taxon>
        <taxon>Neoptera</taxon>
        <taxon>Paraneoptera</taxon>
        <taxon>Hemiptera</taxon>
        <taxon>Heteroptera</taxon>
        <taxon>Panheteroptera</taxon>
        <taxon>Cimicomorpha</taxon>
        <taxon>Reduviidae</taxon>
        <taxon>Triatominae</taxon>
        <taxon>Triatoma</taxon>
    </lineage>
</organism>
<name>A0A161MGG8_TRIIF</name>